<organism evidence="3">
    <name type="scientific">Naegleria gruberi</name>
    <name type="common">Amoeba</name>
    <dbReference type="NCBI Taxonomy" id="5762"/>
    <lineage>
        <taxon>Eukaryota</taxon>
        <taxon>Discoba</taxon>
        <taxon>Heterolobosea</taxon>
        <taxon>Tetramitia</taxon>
        <taxon>Eutetramitia</taxon>
        <taxon>Vahlkampfiidae</taxon>
        <taxon>Naegleria</taxon>
    </lineage>
</organism>
<feature type="transmembrane region" description="Helical" evidence="1">
    <location>
        <begin position="76"/>
        <end position="96"/>
    </location>
</feature>
<dbReference type="Proteomes" id="UP000006671">
    <property type="component" value="Unassembled WGS sequence"/>
</dbReference>
<keyword evidence="3" id="KW-1185">Reference proteome</keyword>
<dbReference type="EMBL" id="GG738862">
    <property type="protein sequence ID" value="EFC45728.1"/>
    <property type="molecule type" value="Genomic_DNA"/>
</dbReference>
<gene>
    <name evidence="2" type="ORF">NAEGRDRAFT_66524</name>
</gene>
<dbReference type="InParanoid" id="D2VCC6"/>
<keyword evidence="1" id="KW-1133">Transmembrane helix</keyword>
<evidence type="ECO:0000313" key="2">
    <source>
        <dbReference type="EMBL" id="EFC45728.1"/>
    </source>
</evidence>
<protein>
    <submittedName>
        <fullName evidence="2">Predicted protein</fullName>
    </submittedName>
</protein>
<dbReference type="RefSeq" id="XP_002678472.1">
    <property type="nucleotide sequence ID" value="XM_002678426.1"/>
</dbReference>
<dbReference type="AlphaFoldDB" id="D2VCC6"/>
<evidence type="ECO:0000256" key="1">
    <source>
        <dbReference type="SAM" id="Phobius"/>
    </source>
</evidence>
<accession>D2VCC6</accession>
<dbReference type="KEGG" id="ngr:NAEGRDRAFT_66524"/>
<sequence length="142" mass="15942">MSRTLKVPLLETTHSESDSIKQRRQSKYKPPESMAVTLSKGLEFAPLARVLVNSNIYFLFIFGLVAILMAQDRSSSMAFTTAPGIYCIVLAIFIYIGHFVGEFTKQDKSVDSILRPRGWPQVVCITLSTFNLNPVQCVFCIM</sequence>
<keyword evidence="1" id="KW-0812">Transmembrane</keyword>
<name>D2VCC6_NAEGR</name>
<evidence type="ECO:0000313" key="3">
    <source>
        <dbReference type="Proteomes" id="UP000006671"/>
    </source>
</evidence>
<reference evidence="2 3" key="1">
    <citation type="journal article" date="2010" name="Cell">
        <title>The genome of Naegleria gruberi illuminates early eukaryotic versatility.</title>
        <authorList>
            <person name="Fritz-Laylin L.K."/>
            <person name="Prochnik S.E."/>
            <person name="Ginger M.L."/>
            <person name="Dacks J.B."/>
            <person name="Carpenter M.L."/>
            <person name="Field M.C."/>
            <person name="Kuo A."/>
            <person name="Paredez A."/>
            <person name="Chapman J."/>
            <person name="Pham J."/>
            <person name="Shu S."/>
            <person name="Neupane R."/>
            <person name="Cipriano M."/>
            <person name="Mancuso J."/>
            <person name="Tu H."/>
            <person name="Salamov A."/>
            <person name="Lindquist E."/>
            <person name="Shapiro H."/>
            <person name="Lucas S."/>
            <person name="Grigoriev I.V."/>
            <person name="Cande W.Z."/>
            <person name="Fulton C."/>
            <person name="Rokhsar D.S."/>
            <person name="Dawson S.C."/>
        </authorList>
    </citation>
    <scope>NUCLEOTIDE SEQUENCE [LARGE SCALE GENOMIC DNA]</scope>
    <source>
        <strain evidence="2 3">NEG-M</strain>
    </source>
</reference>
<feature type="transmembrane region" description="Helical" evidence="1">
    <location>
        <begin position="50"/>
        <end position="70"/>
    </location>
</feature>
<proteinExistence type="predicted"/>
<dbReference type="GeneID" id="8858730"/>
<keyword evidence="1" id="KW-0472">Membrane</keyword>
<dbReference type="VEuPathDB" id="AmoebaDB:NAEGRDRAFT_66524"/>